<evidence type="ECO:0000256" key="4">
    <source>
        <dbReference type="ARBA" id="ARBA00023163"/>
    </source>
</evidence>
<sequence>MSKRLTISELAKAADIPTTTLRYYERIRLVEPEDRSHGNYRLYGEQSLKKLKFVRAAQAIGFTLEDVKSLFTDEDGDSPTCGSVQGLIEVRLVDVEERLKDLRHVRKVLKSALQQCHQQKKSDCCQIVADLRNKK</sequence>
<gene>
    <name evidence="6" type="primary">merR</name>
    <name evidence="6" type="ORF">Pan14r_37990</name>
</gene>
<dbReference type="GO" id="GO:0003700">
    <property type="term" value="F:DNA-binding transcription factor activity"/>
    <property type="evidence" value="ECO:0007669"/>
    <property type="project" value="InterPro"/>
</dbReference>
<dbReference type="InterPro" id="IPR000551">
    <property type="entry name" value="MerR-type_HTH_dom"/>
</dbReference>
<dbReference type="AlphaFoldDB" id="A0A5C5Y993"/>
<protein>
    <submittedName>
        <fullName evidence="6">Mercuric resistance operon regulatory protein</fullName>
    </submittedName>
</protein>
<evidence type="ECO:0000259" key="5">
    <source>
        <dbReference type="PROSITE" id="PS50937"/>
    </source>
</evidence>
<proteinExistence type="predicted"/>
<dbReference type="InterPro" id="IPR047057">
    <property type="entry name" value="MerR_fam"/>
</dbReference>
<dbReference type="SUPFAM" id="SSF46955">
    <property type="entry name" value="Putative DNA-binding domain"/>
    <property type="match status" value="1"/>
</dbReference>
<evidence type="ECO:0000256" key="3">
    <source>
        <dbReference type="ARBA" id="ARBA00023125"/>
    </source>
</evidence>
<dbReference type="PROSITE" id="PS50937">
    <property type="entry name" value="HTH_MERR_2"/>
    <property type="match status" value="1"/>
</dbReference>
<dbReference type="CDD" id="cd04770">
    <property type="entry name" value="HTH_HMRTR"/>
    <property type="match status" value="1"/>
</dbReference>
<evidence type="ECO:0000313" key="6">
    <source>
        <dbReference type="EMBL" id="TWT71489.1"/>
    </source>
</evidence>
<keyword evidence="7" id="KW-1185">Reference proteome</keyword>
<keyword evidence="3" id="KW-0238">DNA-binding</keyword>
<dbReference type="GO" id="GO:0003677">
    <property type="term" value="F:DNA binding"/>
    <property type="evidence" value="ECO:0007669"/>
    <property type="project" value="UniProtKB-KW"/>
</dbReference>
<dbReference type="Gene3D" id="1.10.1660.10">
    <property type="match status" value="1"/>
</dbReference>
<evidence type="ECO:0000256" key="1">
    <source>
        <dbReference type="ARBA" id="ARBA00022491"/>
    </source>
</evidence>
<keyword evidence="1" id="KW-0678">Repressor</keyword>
<comment type="caution">
    <text evidence="6">The sequence shown here is derived from an EMBL/GenBank/DDBJ whole genome shotgun (WGS) entry which is preliminary data.</text>
</comment>
<dbReference type="Pfam" id="PF13411">
    <property type="entry name" value="MerR_1"/>
    <property type="match status" value="1"/>
</dbReference>
<dbReference type="EMBL" id="SJPL01000001">
    <property type="protein sequence ID" value="TWT71489.1"/>
    <property type="molecule type" value="Genomic_DNA"/>
</dbReference>
<dbReference type="Proteomes" id="UP000317238">
    <property type="component" value="Unassembled WGS sequence"/>
</dbReference>
<organism evidence="6 7">
    <name type="scientific">Crateriforma conspicua</name>
    <dbReference type="NCBI Taxonomy" id="2527996"/>
    <lineage>
        <taxon>Bacteria</taxon>
        <taxon>Pseudomonadati</taxon>
        <taxon>Planctomycetota</taxon>
        <taxon>Planctomycetia</taxon>
        <taxon>Planctomycetales</taxon>
        <taxon>Planctomycetaceae</taxon>
        <taxon>Crateriforma</taxon>
    </lineage>
</organism>
<dbReference type="OrthoDB" id="9791488at2"/>
<dbReference type="PANTHER" id="PTHR30204">
    <property type="entry name" value="REDOX-CYCLING DRUG-SENSING TRANSCRIPTIONAL ACTIVATOR SOXR"/>
    <property type="match status" value="1"/>
</dbReference>
<keyword evidence="2" id="KW-0805">Transcription regulation</keyword>
<feature type="domain" description="HTH merR-type" evidence="5">
    <location>
        <begin position="4"/>
        <end position="73"/>
    </location>
</feature>
<reference evidence="6 7" key="1">
    <citation type="submission" date="2019-02" db="EMBL/GenBank/DDBJ databases">
        <title>Deep-cultivation of Planctomycetes and their phenomic and genomic characterization uncovers novel biology.</title>
        <authorList>
            <person name="Wiegand S."/>
            <person name="Jogler M."/>
            <person name="Boedeker C."/>
            <person name="Pinto D."/>
            <person name="Vollmers J."/>
            <person name="Rivas-Marin E."/>
            <person name="Kohn T."/>
            <person name="Peeters S.H."/>
            <person name="Heuer A."/>
            <person name="Rast P."/>
            <person name="Oberbeckmann S."/>
            <person name="Bunk B."/>
            <person name="Jeske O."/>
            <person name="Meyerdierks A."/>
            <person name="Storesund J.E."/>
            <person name="Kallscheuer N."/>
            <person name="Luecker S."/>
            <person name="Lage O.M."/>
            <person name="Pohl T."/>
            <person name="Merkel B.J."/>
            <person name="Hornburger P."/>
            <person name="Mueller R.-W."/>
            <person name="Bruemmer F."/>
            <person name="Labrenz M."/>
            <person name="Spormann A.M."/>
            <person name="Op Den Camp H."/>
            <person name="Overmann J."/>
            <person name="Amann R."/>
            <person name="Jetten M.S.M."/>
            <person name="Mascher T."/>
            <person name="Medema M.H."/>
            <person name="Devos D.P."/>
            <person name="Kaster A.-K."/>
            <person name="Ovreas L."/>
            <person name="Rohde M."/>
            <person name="Galperin M.Y."/>
            <person name="Jogler C."/>
        </authorList>
    </citation>
    <scope>NUCLEOTIDE SEQUENCE [LARGE SCALE GENOMIC DNA]</scope>
    <source>
        <strain evidence="6 7">Pan14r</strain>
    </source>
</reference>
<dbReference type="SMART" id="SM00422">
    <property type="entry name" value="HTH_MERR"/>
    <property type="match status" value="1"/>
</dbReference>
<keyword evidence="4" id="KW-0804">Transcription</keyword>
<evidence type="ECO:0000313" key="7">
    <source>
        <dbReference type="Proteomes" id="UP000317238"/>
    </source>
</evidence>
<dbReference type="PANTHER" id="PTHR30204:SF69">
    <property type="entry name" value="MERR-FAMILY TRANSCRIPTIONAL REGULATOR"/>
    <property type="match status" value="1"/>
</dbReference>
<name>A0A5C5Y993_9PLAN</name>
<dbReference type="InterPro" id="IPR009061">
    <property type="entry name" value="DNA-bd_dom_put_sf"/>
</dbReference>
<accession>A0A5C5Y993</accession>
<evidence type="ECO:0000256" key="2">
    <source>
        <dbReference type="ARBA" id="ARBA00023015"/>
    </source>
</evidence>
<dbReference type="PRINTS" id="PR00040">
    <property type="entry name" value="HTHMERR"/>
</dbReference>